<dbReference type="FunFam" id="3.40.50.970:FF:000001">
    <property type="entry name" value="Pyruvate dehydrogenase E1 beta subunit"/>
    <property type="match status" value="1"/>
</dbReference>
<gene>
    <name evidence="5" type="ordered locus">Tbis_3331</name>
</gene>
<dbReference type="Pfam" id="PF02779">
    <property type="entry name" value="Transket_pyr"/>
    <property type="match status" value="1"/>
</dbReference>
<dbReference type="SMART" id="SM00861">
    <property type="entry name" value="Transket_pyr"/>
    <property type="match status" value="1"/>
</dbReference>
<dbReference type="RefSeq" id="WP_013133554.1">
    <property type="nucleotide sequence ID" value="NC_014165.1"/>
</dbReference>
<feature type="domain" description="Transketolase-like pyrimidine-binding" evidence="4">
    <location>
        <begin position="4"/>
        <end position="179"/>
    </location>
</feature>
<dbReference type="Proteomes" id="UP000006640">
    <property type="component" value="Chromosome"/>
</dbReference>
<dbReference type="OrthoDB" id="3457658at2"/>
<evidence type="ECO:0000256" key="2">
    <source>
        <dbReference type="ARBA" id="ARBA00023002"/>
    </source>
</evidence>
<sequence length="324" mass="35477">MSTLTMVKALNEGLRRAMENDPKVLIMGEDVGKLGGVFRVTDGLQKDFGEDRVIDTPLAESGIVGTAIGLALRGYRPVCEIQFDGFVFPAADQIITQLAKMRYRSLGAIKLPVVIRIPCGGGIGAVEHHSESPEVFFTHTAGLRVVACSNPADAYTMIQDAIRCDDPVIFFEPKRRYWDKAEVDLSAPGLPIDRARVVRPGRDLTLLAYGPMVKTCLEAATAAAEEGRDLEVIDLRSLSPLDMGVLTESVRRTGRCVVVHEAPVFSGFGAEIAARITEQCFYHLEAPVLRVGGFATPYPPSRLEEHYLPDLDRVLDAVDRAFTY</sequence>
<keyword evidence="2" id="KW-0560">Oxidoreductase</keyword>
<dbReference type="InterPro" id="IPR033248">
    <property type="entry name" value="Transketolase_C"/>
</dbReference>
<comment type="cofactor">
    <cofactor evidence="1">
        <name>thiamine diphosphate</name>
        <dbReference type="ChEBI" id="CHEBI:58937"/>
    </cofactor>
</comment>
<dbReference type="Gene3D" id="3.40.50.920">
    <property type="match status" value="1"/>
</dbReference>
<dbReference type="GO" id="GO:0000287">
    <property type="term" value="F:magnesium ion binding"/>
    <property type="evidence" value="ECO:0007669"/>
    <property type="project" value="UniProtKB-ARBA"/>
</dbReference>
<dbReference type="SUPFAM" id="SSF52518">
    <property type="entry name" value="Thiamin diphosphate-binding fold (THDP-binding)"/>
    <property type="match status" value="1"/>
</dbReference>
<dbReference type="SUPFAM" id="SSF52922">
    <property type="entry name" value="TK C-terminal domain-like"/>
    <property type="match status" value="1"/>
</dbReference>
<dbReference type="PANTHER" id="PTHR43257">
    <property type="entry name" value="PYRUVATE DEHYDROGENASE E1 COMPONENT BETA SUBUNIT"/>
    <property type="match status" value="1"/>
</dbReference>
<dbReference type="AlphaFoldDB" id="D6Y959"/>
<name>D6Y959_THEBD</name>
<dbReference type="InterPro" id="IPR005475">
    <property type="entry name" value="Transketolase-like_Pyr-bd"/>
</dbReference>
<dbReference type="STRING" id="469371.Tbis_3331"/>
<dbReference type="GO" id="GO:0016491">
    <property type="term" value="F:oxidoreductase activity"/>
    <property type="evidence" value="ECO:0007669"/>
    <property type="project" value="UniProtKB-KW"/>
</dbReference>
<dbReference type="CDD" id="cd07036">
    <property type="entry name" value="TPP_PYR_E1-PDHc-beta_like"/>
    <property type="match status" value="1"/>
</dbReference>
<evidence type="ECO:0000256" key="3">
    <source>
        <dbReference type="ARBA" id="ARBA00023052"/>
    </source>
</evidence>
<dbReference type="InterPro" id="IPR029061">
    <property type="entry name" value="THDP-binding"/>
</dbReference>
<keyword evidence="3" id="KW-0786">Thiamine pyrophosphate</keyword>
<dbReference type="Gene3D" id="3.40.50.970">
    <property type="match status" value="1"/>
</dbReference>
<dbReference type="EMBL" id="CP001874">
    <property type="protein sequence ID" value="ADG90021.1"/>
    <property type="molecule type" value="Genomic_DNA"/>
</dbReference>
<dbReference type="KEGG" id="tbi:Tbis_3331"/>
<dbReference type="Pfam" id="PF02780">
    <property type="entry name" value="Transketolase_C"/>
    <property type="match status" value="1"/>
</dbReference>
<dbReference type="FunFam" id="3.40.50.920:FF:000001">
    <property type="entry name" value="Pyruvate dehydrogenase E1 beta subunit"/>
    <property type="match status" value="1"/>
</dbReference>
<dbReference type="InterPro" id="IPR009014">
    <property type="entry name" value="Transketo_C/PFOR_II"/>
</dbReference>
<reference evidence="5 6" key="1">
    <citation type="submission" date="2010-01" db="EMBL/GenBank/DDBJ databases">
        <title>The complete genome of Thermobispora bispora DSM 43833.</title>
        <authorList>
            <consortium name="US DOE Joint Genome Institute (JGI-PGF)"/>
            <person name="Lucas S."/>
            <person name="Copeland A."/>
            <person name="Lapidus A."/>
            <person name="Glavina del Rio T."/>
            <person name="Dalin E."/>
            <person name="Tice H."/>
            <person name="Bruce D."/>
            <person name="Goodwin L."/>
            <person name="Pitluck S."/>
            <person name="Kyrpides N."/>
            <person name="Mavromatis K."/>
            <person name="Ivanova N."/>
            <person name="Mikhailova N."/>
            <person name="Chertkov O."/>
            <person name="Brettin T."/>
            <person name="Detter J.C."/>
            <person name="Han C."/>
            <person name="Larimer F."/>
            <person name="Land M."/>
            <person name="Hauser L."/>
            <person name="Markowitz V."/>
            <person name="Cheng J.-F."/>
            <person name="Hugenholtz P."/>
            <person name="Woyke T."/>
            <person name="Wu D."/>
            <person name="Jando M."/>
            <person name="Schneider S."/>
            <person name="Klenk H.-P."/>
            <person name="Eisen J.A."/>
        </authorList>
    </citation>
    <scope>NUCLEOTIDE SEQUENCE [LARGE SCALE GENOMIC DNA]</scope>
    <source>
        <strain evidence="6">ATCC 19993 / DSM 43833 / CBS 139.67 / JCM 10125 / KCTC 9307 / NBRC 14880 / R51</strain>
    </source>
</reference>
<organism evidence="5 6">
    <name type="scientific">Thermobispora bispora (strain ATCC 19993 / DSM 43833 / CBS 139.67 / JCM 10125 / KCTC 9307 / NBRC 14880 / R51)</name>
    <dbReference type="NCBI Taxonomy" id="469371"/>
    <lineage>
        <taxon>Bacteria</taxon>
        <taxon>Bacillati</taxon>
        <taxon>Actinomycetota</taxon>
        <taxon>Actinomycetes</taxon>
        <taxon>Streptosporangiales</taxon>
        <taxon>Streptosporangiaceae</taxon>
        <taxon>Thermobispora</taxon>
    </lineage>
</organism>
<dbReference type="HOGENOM" id="CLU_012907_1_0_11"/>
<evidence type="ECO:0000259" key="4">
    <source>
        <dbReference type="SMART" id="SM00861"/>
    </source>
</evidence>
<protein>
    <submittedName>
        <fullName evidence="5">Transketolase central region</fullName>
    </submittedName>
</protein>
<evidence type="ECO:0000313" key="6">
    <source>
        <dbReference type="Proteomes" id="UP000006640"/>
    </source>
</evidence>
<evidence type="ECO:0000256" key="1">
    <source>
        <dbReference type="ARBA" id="ARBA00001964"/>
    </source>
</evidence>
<dbReference type="PANTHER" id="PTHR43257:SF2">
    <property type="entry name" value="PYRUVATE DEHYDROGENASE E1 COMPONENT SUBUNIT BETA"/>
    <property type="match status" value="1"/>
</dbReference>
<keyword evidence="6" id="KW-1185">Reference proteome</keyword>
<evidence type="ECO:0000313" key="5">
    <source>
        <dbReference type="EMBL" id="ADG90021.1"/>
    </source>
</evidence>
<dbReference type="eggNOG" id="COG0022">
    <property type="taxonomic scope" value="Bacteria"/>
</dbReference>
<proteinExistence type="predicted"/>
<accession>D6Y959</accession>